<dbReference type="Proteomes" id="UP000192674">
    <property type="component" value="Unassembled WGS sequence"/>
</dbReference>
<dbReference type="AlphaFoldDB" id="A0A1Y5XS43"/>
<proteinExistence type="predicted"/>
<dbReference type="EMBL" id="FWXV01000004">
    <property type="protein sequence ID" value="SMD14711.1"/>
    <property type="molecule type" value="Genomic_DNA"/>
</dbReference>
<keyword evidence="2" id="KW-1185">Reference proteome</keyword>
<protein>
    <submittedName>
        <fullName evidence="1">Uncharacterized protein</fullName>
    </submittedName>
</protein>
<name>A0A1Y5XS43_KIBAR</name>
<reference evidence="1 2" key="1">
    <citation type="submission" date="2017-04" db="EMBL/GenBank/DDBJ databases">
        <authorList>
            <person name="Afonso C.L."/>
            <person name="Miller P.J."/>
            <person name="Scott M.A."/>
            <person name="Spackman E."/>
            <person name="Goraichik I."/>
            <person name="Dimitrov K.M."/>
            <person name="Suarez D.L."/>
            <person name="Swayne D.E."/>
        </authorList>
    </citation>
    <scope>NUCLEOTIDE SEQUENCE [LARGE SCALE GENOMIC DNA]</scope>
    <source>
        <strain evidence="1 2">DSM 43828</strain>
    </source>
</reference>
<gene>
    <name evidence="1" type="ORF">SAMN05661093_05102</name>
</gene>
<evidence type="ECO:0000313" key="2">
    <source>
        <dbReference type="Proteomes" id="UP000192674"/>
    </source>
</evidence>
<sequence>MAPSAADYFRQHQVLDRLVMGEERPRSIEDLRRYFREDGPVAELVTGRRVRAGGWLR</sequence>
<evidence type="ECO:0000313" key="1">
    <source>
        <dbReference type="EMBL" id="SMD14711.1"/>
    </source>
</evidence>
<accession>A0A1Y5XS43</accession>
<organism evidence="1 2">
    <name type="scientific">Kibdelosporangium aridum</name>
    <dbReference type="NCBI Taxonomy" id="2030"/>
    <lineage>
        <taxon>Bacteria</taxon>
        <taxon>Bacillati</taxon>
        <taxon>Actinomycetota</taxon>
        <taxon>Actinomycetes</taxon>
        <taxon>Pseudonocardiales</taxon>
        <taxon>Pseudonocardiaceae</taxon>
        <taxon>Kibdelosporangium</taxon>
    </lineage>
</organism>